<dbReference type="SMART" id="SM00382">
    <property type="entry name" value="AAA"/>
    <property type="match status" value="1"/>
</dbReference>
<dbReference type="PANTHER" id="PTHR46765">
    <property type="entry name" value="P-LOOP CONTAINING NUCLEOSIDE TRIPHOSPHATE HYDROLASES SUPERFAMILY PROTEIN"/>
    <property type="match status" value="1"/>
</dbReference>
<evidence type="ECO:0000256" key="4">
    <source>
        <dbReference type="ARBA" id="ARBA00022840"/>
    </source>
</evidence>
<comment type="subcellular location">
    <subcellularLocation>
        <location evidence="1">Nucleus</location>
    </subcellularLocation>
</comment>
<name>F1KS68_ASCSU</name>
<feature type="compositionally biased region" description="Polar residues" evidence="10">
    <location>
        <begin position="755"/>
        <end position="770"/>
    </location>
</feature>
<keyword evidence="4" id="KW-0067">ATP-binding</keyword>
<dbReference type="EMBL" id="JI164999">
    <property type="protein sequence ID" value="ADY40722.1"/>
    <property type="molecule type" value="mRNA"/>
</dbReference>
<dbReference type="InterPro" id="IPR053016">
    <property type="entry name" value="CTF18-RFC_complex"/>
</dbReference>
<keyword evidence="6" id="KW-0539">Nucleus</keyword>
<feature type="coiled-coil region" evidence="9">
    <location>
        <begin position="184"/>
        <end position="211"/>
    </location>
</feature>
<evidence type="ECO:0000256" key="6">
    <source>
        <dbReference type="ARBA" id="ARBA00023242"/>
    </source>
</evidence>
<protein>
    <submittedName>
        <fullName evidence="12">Chromosome transmission fidelity protein 18</fullName>
    </submittedName>
</protein>
<evidence type="ECO:0000256" key="8">
    <source>
        <dbReference type="ARBA" id="ARBA00043975"/>
    </source>
</evidence>
<dbReference type="PANTHER" id="PTHR46765:SF1">
    <property type="entry name" value="P-LOOP CONTAINING NUCLEOSIDE TRIPHOSPHATE HYDROLASES SUPERFAMILY PROTEIN"/>
    <property type="match status" value="1"/>
</dbReference>
<dbReference type="GO" id="GO:0003677">
    <property type="term" value="F:DNA binding"/>
    <property type="evidence" value="ECO:0007669"/>
    <property type="project" value="UniProtKB-KW"/>
</dbReference>
<dbReference type="InterPro" id="IPR003593">
    <property type="entry name" value="AAA+_ATPase"/>
</dbReference>
<evidence type="ECO:0000256" key="10">
    <source>
        <dbReference type="SAM" id="MobiDB-lite"/>
    </source>
</evidence>
<dbReference type="Pfam" id="PF00004">
    <property type="entry name" value="AAA"/>
    <property type="match status" value="1"/>
</dbReference>
<keyword evidence="3" id="KW-0547">Nucleotide-binding</keyword>
<dbReference type="GO" id="GO:0005524">
    <property type="term" value="F:ATP binding"/>
    <property type="evidence" value="ECO:0007669"/>
    <property type="project" value="UniProtKB-KW"/>
</dbReference>
<accession>F1KS68</accession>
<dbReference type="Gene3D" id="1.10.8.60">
    <property type="match status" value="1"/>
</dbReference>
<dbReference type="InterPro" id="IPR003959">
    <property type="entry name" value="ATPase_AAA_core"/>
</dbReference>
<evidence type="ECO:0000256" key="3">
    <source>
        <dbReference type="ARBA" id="ARBA00022741"/>
    </source>
</evidence>
<dbReference type="Gene3D" id="3.40.50.300">
    <property type="entry name" value="P-loop containing nucleotide triphosphate hydrolases"/>
    <property type="match status" value="1"/>
</dbReference>
<keyword evidence="2" id="KW-0235">DNA replication</keyword>
<keyword evidence="9" id="KW-0175">Coiled coil</keyword>
<dbReference type="InterPro" id="IPR047854">
    <property type="entry name" value="RFC_lid"/>
</dbReference>
<dbReference type="GO" id="GO:0005634">
    <property type="term" value="C:nucleus"/>
    <property type="evidence" value="ECO:0007669"/>
    <property type="project" value="UniProtKB-SubCell"/>
</dbReference>
<feature type="domain" description="AAA+ ATPase" evidence="11">
    <location>
        <begin position="286"/>
        <end position="435"/>
    </location>
</feature>
<proteinExistence type="evidence at transcript level"/>
<dbReference type="CDD" id="cd00009">
    <property type="entry name" value="AAA"/>
    <property type="match status" value="1"/>
</dbReference>
<evidence type="ECO:0000256" key="5">
    <source>
        <dbReference type="ARBA" id="ARBA00023125"/>
    </source>
</evidence>
<dbReference type="GO" id="GO:0016887">
    <property type="term" value="F:ATP hydrolysis activity"/>
    <property type="evidence" value="ECO:0007669"/>
    <property type="project" value="InterPro"/>
</dbReference>
<feature type="region of interest" description="Disordered" evidence="10">
    <location>
        <begin position="755"/>
        <end position="774"/>
    </location>
</feature>
<reference evidence="12" key="1">
    <citation type="journal article" date="2011" name="Genome Res.">
        <title>Deep small RNA sequencing from the nematode Ascaris reveals conservation, functional diversification, and novel developmental profiles.</title>
        <authorList>
            <person name="Wang J."/>
            <person name="Czech B."/>
            <person name="Crunk A."/>
            <person name="Wallace A."/>
            <person name="Mitreva M."/>
            <person name="Hannon G.J."/>
            <person name="Davis R.E."/>
        </authorList>
    </citation>
    <scope>NUCLEOTIDE SEQUENCE</scope>
</reference>
<sequence length="815" mass="92440">MDDDEYNAIGTSDFFCDEERLSYGEEDGRFKSPICVSNEFNDVGRRPSKRPLRVEDCDAIDWHMKVPCSLDEANQLREREQLNERILSRLAERILQVRKRKRLMKSVEEEHHDEADVEVNSTEGAVLQYPPSDGSPWIGVSAPNFGQRYYIRLRKKLSNESKQRMSTIGWDSAARSHLNSRPIDEILEAAREELRRQQENLAMEVDTAMSDSVSSSAHTQLWVEKYAPRSFVDLISDDRVNRFLLKWLKLWDECVFKRSIPDSMLKSGEDRDDIITLDNGKPRRPSQKVVLIAGPAGFGKTTLASVTARHCGYRVVEMNASDDRNVSDFERKIEGAIRSVRTLDTDGRPNCLLVDEIDGAPADAIRYLCKTLALRGRKAIRRPVICICNNLYVPSLRELRSVALVLQMPHSEQHRLERRLLQIARCEHIRIETGAVAEIINICAQDLRSSINALQFIAVESSSGVIDHNAVRSYGEHETQLLKCGGEKSLFDVWGAVLEVGRHVDGHGHVLDVSTRTCRVDALCQRFASESDRFHSGLFANYLSTSSGSHRISSISAAARTFCDYDYLSYAVGHSQNYELMKYMFASSVQLHLLVASSQRLQLTFPIADQNVWQKRRESMETVLTVRADSTQRGIPQQTLILDLLPMIILIVQPPLKPMNAQLYSARELELVRSVVAIMRSYSLTFTATYQDGVSSFIFCPPVDVLVLFPIEESDRRRVSFLSNAARQMIAHQIEIERLRGDGVQWEKENSAVNKSASHKSTMSSHTIDTSGVRELSGRNMSKASVVADRGIVYRYNQGFSNAIRRNIRMRSLIF</sequence>
<dbReference type="SUPFAM" id="SSF52540">
    <property type="entry name" value="P-loop containing nucleoside triphosphate hydrolases"/>
    <property type="match status" value="1"/>
</dbReference>
<keyword evidence="7" id="KW-0131">Cell cycle</keyword>
<dbReference type="AlphaFoldDB" id="F1KS68"/>
<organism evidence="12">
    <name type="scientific">Ascaris suum</name>
    <name type="common">Pig roundworm</name>
    <name type="synonym">Ascaris lumbricoides</name>
    <dbReference type="NCBI Taxonomy" id="6253"/>
    <lineage>
        <taxon>Eukaryota</taxon>
        <taxon>Metazoa</taxon>
        <taxon>Ecdysozoa</taxon>
        <taxon>Nematoda</taxon>
        <taxon>Chromadorea</taxon>
        <taxon>Rhabditida</taxon>
        <taxon>Spirurina</taxon>
        <taxon>Ascaridomorpha</taxon>
        <taxon>Ascaridoidea</taxon>
        <taxon>Ascarididae</taxon>
        <taxon>Ascaris</taxon>
    </lineage>
</organism>
<evidence type="ECO:0000256" key="1">
    <source>
        <dbReference type="ARBA" id="ARBA00004123"/>
    </source>
</evidence>
<dbReference type="CDD" id="cd18140">
    <property type="entry name" value="HLD_clamp_RFC"/>
    <property type="match status" value="1"/>
</dbReference>
<dbReference type="InterPro" id="IPR027417">
    <property type="entry name" value="P-loop_NTPase"/>
</dbReference>
<keyword evidence="5" id="KW-0238">DNA-binding</keyword>
<evidence type="ECO:0000259" key="11">
    <source>
        <dbReference type="SMART" id="SM00382"/>
    </source>
</evidence>
<evidence type="ECO:0000313" key="12">
    <source>
        <dbReference type="EMBL" id="ADY40722.1"/>
    </source>
</evidence>
<evidence type="ECO:0000256" key="9">
    <source>
        <dbReference type="SAM" id="Coils"/>
    </source>
</evidence>
<evidence type="ECO:0000256" key="7">
    <source>
        <dbReference type="ARBA" id="ARBA00023306"/>
    </source>
</evidence>
<comment type="similarity">
    <text evidence="8">Belongs to the activator 1 small subunits family. CTF18 subfamily.</text>
</comment>
<evidence type="ECO:0000256" key="2">
    <source>
        <dbReference type="ARBA" id="ARBA00022705"/>
    </source>
</evidence>
<dbReference type="GO" id="GO:0006260">
    <property type="term" value="P:DNA replication"/>
    <property type="evidence" value="ECO:0007669"/>
    <property type="project" value="UniProtKB-KW"/>
</dbReference>